<proteinExistence type="predicted"/>
<protein>
    <submittedName>
        <fullName evidence="1">Uncharacterized protein</fullName>
    </submittedName>
</protein>
<organism evidence="1">
    <name type="scientific">Pseudomonas phage RVTF4</name>
    <dbReference type="NCBI Taxonomy" id="3236931"/>
    <lineage>
        <taxon>Viruses</taxon>
    </lineage>
</organism>
<dbReference type="EMBL" id="PQ015378">
    <property type="protein sequence ID" value="XDJ14766.1"/>
    <property type="molecule type" value="Genomic_DNA"/>
</dbReference>
<name>A0AB39CCY2_9VIRU</name>
<evidence type="ECO:0000313" key="1">
    <source>
        <dbReference type="EMBL" id="XDJ14766.1"/>
    </source>
</evidence>
<accession>A0AB39CCY2</accession>
<reference evidence="1" key="1">
    <citation type="submission" date="2024-07" db="EMBL/GenBank/DDBJ databases">
        <authorList>
            <person name="Bringhurst R.M."/>
            <person name="Homer T.E."/>
        </authorList>
    </citation>
    <scope>NUCLEOTIDE SEQUENCE</scope>
</reference>
<sequence>MGTLGKLFVAAIILGVVQSVVETASDAARPKIVKKDTK</sequence>